<evidence type="ECO:0000313" key="1">
    <source>
        <dbReference type="EMBL" id="ETV69317.1"/>
    </source>
</evidence>
<dbReference type="VEuPathDB" id="FungiDB:H257_14939"/>
<reference evidence="1" key="1">
    <citation type="submission" date="2013-12" db="EMBL/GenBank/DDBJ databases">
        <title>The Genome Sequence of Aphanomyces astaci APO3.</title>
        <authorList>
            <consortium name="The Broad Institute Genomics Platform"/>
            <person name="Russ C."/>
            <person name="Tyler B."/>
            <person name="van West P."/>
            <person name="Dieguez-Uribeondo J."/>
            <person name="Young S.K."/>
            <person name="Zeng Q."/>
            <person name="Gargeya S."/>
            <person name="Fitzgerald M."/>
            <person name="Abouelleil A."/>
            <person name="Alvarado L."/>
            <person name="Chapman S.B."/>
            <person name="Gainer-Dewar J."/>
            <person name="Goldberg J."/>
            <person name="Griggs A."/>
            <person name="Gujja S."/>
            <person name="Hansen M."/>
            <person name="Howarth C."/>
            <person name="Imamovic A."/>
            <person name="Ireland A."/>
            <person name="Larimer J."/>
            <person name="McCowan C."/>
            <person name="Murphy C."/>
            <person name="Pearson M."/>
            <person name="Poon T.W."/>
            <person name="Priest M."/>
            <person name="Roberts A."/>
            <person name="Saif S."/>
            <person name="Shea T."/>
            <person name="Sykes S."/>
            <person name="Wortman J."/>
            <person name="Nusbaum C."/>
            <person name="Birren B."/>
        </authorList>
    </citation>
    <scope>NUCLEOTIDE SEQUENCE [LARGE SCALE GENOMIC DNA]</scope>
    <source>
        <strain evidence="1">APO3</strain>
    </source>
</reference>
<dbReference type="RefSeq" id="XP_009841174.1">
    <property type="nucleotide sequence ID" value="XM_009842872.1"/>
</dbReference>
<name>W4FP95_APHAT</name>
<dbReference type="GeneID" id="20816935"/>
<dbReference type="AlphaFoldDB" id="W4FP95"/>
<gene>
    <name evidence="1" type="ORF">H257_14939</name>
</gene>
<accession>W4FP95</accession>
<sequence length="49" mass="5642">MKRVEVYEWAIAAAFRRYHLTPLVARTEIIRCHLLALFGVDGRGRDGRG</sequence>
<organism evidence="1">
    <name type="scientific">Aphanomyces astaci</name>
    <name type="common">Crayfish plague agent</name>
    <dbReference type="NCBI Taxonomy" id="112090"/>
    <lineage>
        <taxon>Eukaryota</taxon>
        <taxon>Sar</taxon>
        <taxon>Stramenopiles</taxon>
        <taxon>Oomycota</taxon>
        <taxon>Saprolegniomycetes</taxon>
        <taxon>Saprolegniales</taxon>
        <taxon>Verrucalvaceae</taxon>
        <taxon>Aphanomyces</taxon>
    </lineage>
</organism>
<dbReference type="EMBL" id="KI913177">
    <property type="protein sequence ID" value="ETV69317.1"/>
    <property type="molecule type" value="Genomic_DNA"/>
</dbReference>
<proteinExistence type="predicted"/>
<protein>
    <submittedName>
        <fullName evidence="1">Uncharacterized protein</fullName>
    </submittedName>
</protein>